<feature type="domain" description="YbaK/aminoacyl-tRNA synthetase-associated" evidence="1">
    <location>
        <begin position="49"/>
        <end position="117"/>
    </location>
</feature>
<name>A0A7S3F1U2_9EUKA</name>
<dbReference type="PANTHER" id="PTHR30411">
    <property type="entry name" value="CYTOPLASMIC PROTEIN"/>
    <property type="match status" value="1"/>
</dbReference>
<dbReference type="GO" id="GO:0002161">
    <property type="term" value="F:aminoacyl-tRNA deacylase activity"/>
    <property type="evidence" value="ECO:0007669"/>
    <property type="project" value="InterPro"/>
</dbReference>
<evidence type="ECO:0000313" key="2">
    <source>
        <dbReference type="EMBL" id="CAE0118057.1"/>
    </source>
</evidence>
<dbReference type="PANTHER" id="PTHR30411:SF4">
    <property type="entry name" value="YBAK_AMINOACYL-TRNA SYNTHETASE-ASSOCIATED DOMAIN-CONTAINING PROTEIN"/>
    <property type="match status" value="1"/>
</dbReference>
<protein>
    <recommendedName>
        <fullName evidence="1">YbaK/aminoacyl-tRNA synthetase-associated domain-containing protein</fullName>
    </recommendedName>
</protein>
<sequence length="137" mass="14793">MVMENTRLAEGAAGRYKYVCVVLQYDGDKLHRDKLTEVVRGLEGSAAAAKKQYNMRMVSSETSERLSGFEHNAVTPLGMLTPMPIILSAPIKDLPDGQVWLGGGEPDLKLSVDIKQFVAVFQAALGGLPVEFADVVG</sequence>
<dbReference type="EMBL" id="HBHX01033758">
    <property type="protein sequence ID" value="CAE0118057.1"/>
    <property type="molecule type" value="Transcribed_RNA"/>
</dbReference>
<organism evidence="2">
    <name type="scientific">Haptolina ericina</name>
    <dbReference type="NCBI Taxonomy" id="156174"/>
    <lineage>
        <taxon>Eukaryota</taxon>
        <taxon>Haptista</taxon>
        <taxon>Haptophyta</taxon>
        <taxon>Prymnesiophyceae</taxon>
        <taxon>Prymnesiales</taxon>
        <taxon>Prymnesiaceae</taxon>
        <taxon>Haptolina</taxon>
    </lineage>
</organism>
<dbReference type="Gene3D" id="3.90.960.10">
    <property type="entry name" value="YbaK/aminoacyl-tRNA synthetase-associated domain"/>
    <property type="match status" value="1"/>
</dbReference>
<reference evidence="2" key="1">
    <citation type="submission" date="2021-01" db="EMBL/GenBank/DDBJ databases">
        <authorList>
            <person name="Corre E."/>
            <person name="Pelletier E."/>
            <person name="Niang G."/>
            <person name="Scheremetjew M."/>
            <person name="Finn R."/>
            <person name="Kale V."/>
            <person name="Holt S."/>
            <person name="Cochrane G."/>
            <person name="Meng A."/>
            <person name="Brown T."/>
            <person name="Cohen L."/>
        </authorList>
    </citation>
    <scope>NUCLEOTIDE SEQUENCE</scope>
    <source>
        <strain evidence="2">CCMP281</strain>
    </source>
</reference>
<accession>A0A7S3F1U2</accession>
<dbReference type="CDD" id="cd04332">
    <property type="entry name" value="YbaK_like"/>
    <property type="match status" value="1"/>
</dbReference>
<proteinExistence type="predicted"/>
<dbReference type="SUPFAM" id="SSF55826">
    <property type="entry name" value="YbaK/ProRS associated domain"/>
    <property type="match status" value="1"/>
</dbReference>
<dbReference type="Pfam" id="PF04073">
    <property type="entry name" value="tRNA_edit"/>
    <property type="match status" value="1"/>
</dbReference>
<dbReference type="InterPro" id="IPR036754">
    <property type="entry name" value="YbaK/aa-tRNA-synt-asso_dom_sf"/>
</dbReference>
<dbReference type="AlphaFoldDB" id="A0A7S3F1U2"/>
<gene>
    <name evidence="2" type="ORF">HERI1096_LOCUS18756</name>
</gene>
<dbReference type="InterPro" id="IPR007214">
    <property type="entry name" value="YbaK/aa-tRNA-synth-assoc-dom"/>
</dbReference>
<evidence type="ECO:0000259" key="1">
    <source>
        <dbReference type="Pfam" id="PF04073"/>
    </source>
</evidence>